<evidence type="ECO:0000313" key="4">
    <source>
        <dbReference type="Ensembl" id="ENSSDUP00000017427.1"/>
    </source>
</evidence>
<name>A0A3B4UGC1_SERDU</name>
<dbReference type="Pfam" id="PF01498">
    <property type="entry name" value="HTH_Tnp_Tc3_2"/>
    <property type="match status" value="1"/>
</dbReference>
<feature type="compositionally biased region" description="Polar residues" evidence="1">
    <location>
        <begin position="62"/>
        <end position="78"/>
    </location>
</feature>
<reference evidence="4" key="2">
    <citation type="submission" date="2025-09" db="UniProtKB">
        <authorList>
            <consortium name="Ensembl"/>
        </authorList>
    </citation>
    <scope>IDENTIFICATION</scope>
</reference>
<dbReference type="GO" id="GO:0003677">
    <property type="term" value="F:DNA binding"/>
    <property type="evidence" value="ECO:0007669"/>
    <property type="project" value="InterPro"/>
</dbReference>
<proteinExistence type="predicted"/>
<dbReference type="InterPro" id="IPR036388">
    <property type="entry name" value="WH-like_DNA-bd_sf"/>
</dbReference>
<keyword evidence="5" id="KW-1185">Reference proteome</keyword>
<dbReference type="InterPro" id="IPR002492">
    <property type="entry name" value="Transposase_Tc1-like"/>
</dbReference>
<feature type="region of interest" description="Disordered" evidence="1">
    <location>
        <begin position="52"/>
        <end position="78"/>
    </location>
</feature>
<dbReference type="PANTHER" id="PTHR23022">
    <property type="entry name" value="TRANSPOSABLE ELEMENT-RELATED"/>
    <property type="match status" value="1"/>
</dbReference>
<dbReference type="AlphaFoldDB" id="A0A3B4UGC1"/>
<dbReference type="InterPro" id="IPR052338">
    <property type="entry name" value="Transposase_5"/>
</dbReference>
<dbReference type="Proteomes" id="UP000261420">
    <property type="component" value="Unplaced"/>
</dbReference>
<organism evidence="4 5">
    <name type="scientific">Seriola dumerili</name>
    <name type="common">Greater amberjack</name>
    <name type="synonym">Caranx dumerili</name>
    <dbReference type="NCBI Taxonomy" id="41447"/>
    <lineage>
        <taxon>Eukaryota</taxon>
        <taxon>Metazoa</taxon>
        <taxon>Chordata</taxon>
        <taxon>Craniata</taxon>
        <taxon>Vertebrata</taxon>
        <taxon>Euteleostomi</taxon>
        <taxon>Actinopterygii</taxon>
        <taxon>Neopterygii</taxon>
        <taxon>Teleostei</taxon>
        <taxon>Neoteleostei</taxon>
        <taxon>Acanthomorphata</taxon>
        <taxon>Carangaria</taxon>
        <taxon>Carangiformes</taxon>
        <taxon>Carangidae</taxon>
        <taxon>Seriola</taxon>
    </lineage>
</organism>
<evidence type="ECO:0000256" key="1">
    <source>
        <dbReference type="SAM" id="MobiDB-lite"/>
    </source>
</evidence>
<dbReference type="PANTHER" id="PTHR23022:SF135">
    <property type="entry name" value="SI:DKEY-77F5.3"/>
    <property type="match status" value="1"/>
</dbReference>
<dbReference type="Ensembl" id="ENSSDUT00000017743.1">
    <property type="protein sequence ID" value="ENSSDUP00000017427.1"/>
    <property type="gene ID" value="ENSSDUG00000012721.1"/>
</dbReference>
<feature type="domain" description="Transposase IS30-like HTH" evidence="3">
    <location>
        <begin position="9"/>
        <end position="51"/>
    </location>
</feature>
<evidence type="ECO:0000259" key="2">
    <source>
        <dbReference type="Pfam" id="PF01498"/>
    </source>
</evidence>
<protein>
    <recommendedName>
        <fullName evidence="6">Transposase IS30-like HTH domain-containing protein</fullName>
    </recommendedName>
</protein>
<evidence type="ECO:0008006" key="6">
    <source>
        <dbReference type="Google" id="ProtNLM"/>
    </source>
</evidence>
<dbReference type="InterPro" id="IPR036397">
    <property type="entry name" value="RNaseH_sf"/>
</dbReference>
<dbReference type="GeneTree" id="ENSGT01150000286914"/>
<dbReference type="InterPro" id="IPR009057">
    <property type="entry name" value="Homeodomain-like_sf"/>
</dbReference>
<accession>A0A3B4UGC1</accession>
<dbReference type="GO" id="GO:0015074">
    <property type="term" value="P:DNA integration"/>
    <property type="evidence" value="ECO:0007669"/>
    <property type="project" value="InterPro"/>
</dbReference>
<dbReference type="InterPro" id="IPR025246">
    <property type="entry name" value="IS30-like_HTH"/>
</dbReference>
<reference evidence="4" key="1">
    <citation type="submission" date="2025-08" db="UniProtKB">
        <authorList>
            <consortium name="Ensembl"/>
        </authorList>
    </citation>
    <scope>IDENTIFICATION</scope>
</reference>
<feature type="domain" description="Transposase Tc1-like" evidence="2">
    <location>
        <begin position="65"/>
        <end position="117"/>
    </location>
</feature>
<evidence type="ECO:0000313" key="5">
    <source>
        <dbReference type="Proteomes" id="UP000261420"/>
    </source>
</evidence>
<dbReference type="Gene3D" id="1.10.10.10">
    <property type="entry name" value="Winged helix-like DNA-binding domain superfamily/Winged helix DNA-binding domain"/>
    <property type="match status" value="1"/>
</dbReference>
<evidence type="ECO:0000259" key="3">
    <source>
        <dbReference type="Pfam" id="PF13936"/>
    </source>
</evidence>
<dbReference type="Gene3D" id="3.30.420.10">
    <property type="entry name" value="Ribonuclease H-like superfamily/Ribonuclease H"/>
    <property type="match status" value="1"/>
</dbReference>
<sequence>MIRFIVPRHRKELTSEQRVRIKALLDAGWSYRRIAKDLRCSPSTVKYTLDRQFTPEPKGESEASQNSQSTPQRLMVSSRTVRRKLGEERLVGRTAAKKPLLKEKNRVKRLKFAKEHKKRTKEDSVDVRRREGARYKNECLLPTVKHRGGSIMVWGFISVSGTGDLMASWIRKYTTTFC</sequence>
<dbReference type="SUPFAM" id="SSF46689">
    <property type="entry name" value="Homeodomain-like"/>
    <property type="match status" value="1"/>
</dbReference>
<dbReference type="Pfam" id="PF13936">
    <property type="entry name" value="HTH_38"/>
    <property type="match status" value="1"/>
</dbReference>
<dbReference type="GO" id="GO:0006313">
    <property type="term" value="P:DNA transposition"/>
    <property type="evidence" value="ECO:0007669"/>
    <property type="project" value="InterPro"/>
</dbReference>